<evidence type="ECO:0000259" key="6">
    <source>
        <dbReference type="PROSITE" id="PS50850"/>
    </source>
</evidence>
<dbReference type="Gene3D" id="1.20.1250.20">
    <property type="entry name" value="MFS general substrate transporter like domains"/>
    <property type="match status" value="1"/>
</dbReference>
<dbReference type="AlphaFoldDB" id="A0A7T8AS28"/>
<feature type="transmembrane region" description="Helical" evidence="5">
    <location>
        <begin position="237"/>
        <end position="256"/>
    </location>
</feature>
<feature type="transmembrane region" description="Helical" evidence="5">
    <location>
        <begin position="304"/>
        <end position="323"/>
    </location>
</feature>
<dbReference type="PANTHER" id="PTHR23508:SF10">
    <property type="entry name" value="CARBOXYLIC ACID TRANSPORTER PROTEIN HOMOLOG"/>
    <property type="match status" value="1"/>
</dbReference>
<feature type="transmembrane region" description="Helical" evidence="5">
    <location>
        <begin position="391"/>
        <end position="413"/>
    </location>
</feature>
<dbReference type="InterPro" id="IPR036259">
    <property type="entry name" value="MFS_trans_sf"/>
</dbReference>
<dbReference type="PANTHER" id="PTHR23508">
    <property type="entry name" value="CARBOXYLIC ACID TRANSPORTER PROTEIN HOMOLOG"/>
    <property type="match status" value="1"/>
</dbReference>
<feature type="transmembrane region" description="Helical" evidence="5">
    <location>
        <begin position="329"/>
        <end position="350"/>
    </location>
</feature>
<dbReference type="Proteomes" id="UP000596079">
    <property type="component" value="Chromosome"/>
</dbReference>
<evidence type="ECO:0000256" key="4">
    <source>
        <dbReference type="ARBA" id="ARBA00023136"/>
    </source>
</evidence>
<dbReference type="InterPro" id="IPR020846">
    <property type="entry name" value="MFS_dom"/>
</dbReference>
<dbReference type="InterPro" id="IPR005829">
    <property type="entry name" value="Sugar_transporter_CS"/>
</dbReference>
<dbReference type="EMBL" id="CP060811">
    <property type="protein sequence ID" value="QQN89544.1"/>
    <property type="molecule type" value="Genomic_DNA"/>
</dbReference>
<dbReference type="PROSITE" id="PS00217">
    <property type="entry name" value="SUGAR_TRANSPORT_2"/>
    <property type="match status" value="1"/>
</dbReference>
<dbReference type="PROSITE" id="PS50850">
    <property type="entry name" value="MFS"/>
    <property type="match status" value="1"/>
</dbReference>
<dbReference type="SUPFAM" id="SSF103473">
    <property type="entry name" value="MFS general substrate transporter"/>
    <property type="match status" value="1"/>
</dbReference>
<dbReference type="GO" id="GO:0046943">
    <property type="term" value="F:carboxylic acid transmembrane transporter activity"/>
    <property type="evidence" value="ECO:0007669"/>
    <property type="project" value="TreeGrafter"/>
</dbReference>
<comment type="subcellular location">
    <subcellularLocation>
        <location evidence="1">Membrane</location>
        <topology evidence="1">Multi-pass membrane protein</topology>
    </subcellularLocation>
</comment>
<feature type="transmembrane region" description="Helical" evidence="5">
    <location>
        <begin position="114"/>
        <end position="136"/>
    </location>
</feature>
<gene>
    <name evidence="7" type="ORF">IAQ69_07800</name>
</gene>
<evidence type="ECO:0000256" key="5">
    <source>
        <dbReference type="SAM" id="Phobius"/>
    </source>
</evidence>
<keyword evidence="4 5" id="KW-0472">Membrane</keyword>
<feature type="transmembrane region" description="Helical" evidence="5">
    <location>
        <begin position="362"/>
        <end position="385"/>
    </location>
</feature>
<keyword evidence="2 5" id="KW-0812">Transmembrane</keyword>
<keyword evidence="3 5" id="KW-1133">Transmembrane helix</keyword>
<feature type="domain" description="Major facilitator superfamily (MFS) profile" evidence="6">
    <location>
        <begin position="24"/>
        <end position="418"/>
    </location>
</feature>
<dbReference type="RefSeq" id="WP_200230838.1">
    <property type="nucleotide sequence ID" value="NZ_CP060811.1"/>
</dbReference>
<proteinExistence type="predicted"/>
<accession>A0A7T8AS28</accession>
<dbReference type="GO" id="GO:0005886">
    <property type="term" value="C:plasma membrane"/>
    <property type="evidence" value="ECO:0007669"/>
    <property type="project" value="TreeGrafter"/>
</dbReference>
<evidence type="ECO:0000256" key="3">
    <source>
        <dbReference type="ARBA" id="ARBA00022989"/>
    </source>
</evidence>
<dbReference type="InterPro" id="IPR011701">
    <property type="entry name" value="MFS"/>
</dbReference>
<evidence type="ECO:0000313" key="8">
    <source>
        <dbReference type="Proteomes" id="UP000596079"/>
    </source>
</evidence>
<evidence type="ECO:0000256" key="2">
    <source>
        <dbReference type="ARBA" id="ARBA00022692"/>
    </source>
</evidence>
<name>A0A7T8AS28_9GAMM</name>
<organism evidence="7 8">
    <name type="scientific">Acinetobacter variabilis</name>
    <dbReference type="NCBI Taxonomy" id="70346"/>
    <lineage>
        <taxon>Bacteria</taxon>
        <taxon>Pseudomonadati</taxon>
        <taxon>Pseudomonadota</taxon>
        <taxon>Gammaproteobacteria</taxon>
        <taxon>Moraxellales</taxon>
        <taxon>Moraxellaceae</taxon>
        <taxon>Acinetobacter</taxon>
    </lineage>
</organism>
<reference evidence="7 8" key="1">
    <citation type="submission" date="2020-08" db="EMBL/GenBank/DDBJ databases">
        <title>Emergence of ISAba1-mediated novel tet(X) in Acinetobacter variabilis from a chicken farm.</title>
        <authorList>
            <person name="Peng K."/>
            <person name="Li R."/>
        </authorList>
    </citation>
    <scope>NUCLEOTIDE SEQUENCE [LARGE SCALE GENOMIC DNA]</scope>
    <source>
        <strain evidence="7 8">XM9F202-2</strain>
    </source>
</reference>
<dbReference type="Pfam" id="PF07690">
    <property type="entry name" value="MFS_1"/>
    <property type="match status" value="1"/>
</dbReference>
<feature type="transmembrane region" description="Helical" evidence="5">
    <location>
        <begin position="178"/>
        <end position="197"/>
    </location>
</feature>
<feature type="transmembrane region" description="Helical" evidence="5">
    <location>
        <begin position="58"/>
        <end position="78"/>
    </location>
</feature>
<sequence length="424" mass="46907">MTYETSVLEAEQVTVQPKKIWMTAFILCFLILLADGVDLAFLAYSLTSIKAEFNLTTVQAGALGSWSLVGGVIGGLIGGWACDRFGRVKVIVFYMILASSLSCTLGFVESYHQFLIIRSIAAIGLGSLYIACNTLMSEYVPTKYRTTVLAALMTGFTLGSLCATLLAGWIIPEYGWRMLYWITICPIVLAFLLYFLVPEPDSWLRSRELKRQEAASKVKVKKENPYKVILKDKNHRWMFLLWILSAGALQFGYAGLSNWLPAYLESDLGISFKAMTGYMVGTFMIMIFAKIVAGILADRFRRRALFAFGTMGTALFLPIVIYFNTPTNILYLMLMFGFLYGMPFAINATYMTESFPTSIRGTAVGGAFNIGRIGAVFAPLTIGYFAHGGTIGTGLLVMAGAYFICGLIPALFIRDRLYDPQKAD</sequence>
<feature type="transmembrane region" description="Helical" evidence="5">
    <location>
        <begin position="276"/>
        <end position="297"/>
    </location>
</feature>
<evidence type="ECO:0000313" key="7">
    <source>
        <dbReference type="EMBL" id="QQN89544.1"/>
    </source>
</evidence>
<feature type="transmembrane region" description="Helical" evidence="5">
    <location>
        <begin position="90"/>
        <end position="108"/>
    </location>
</feature>
<feature type="transmembrane region" description="Helical" evidence="5">
    <location>
        <begin position="20"/>
        <end position="46"/>
    </location>
</feature>
<feature type="transmembrane region" description="Helical" evidence="5">
    <location>
        <begin position="148"/>
        <end position="172"/>
    </location>
</feature>
<evidence type="ECO:0000256" key="1">
    <source>
        <dbReference type="ARBA" id="ARBA00004141"/>
    </source>
</evidence>
<protein>
    <submittedName>
        <fullName evidence="7">MFS transporter</fullName>
    </submittedName>
</protein>